<dbReference type="SUPFAM" id="SSF81593">
    <property type="entry name" value="Nucleotidyltransferase substrate binding subunit/domain"/>
    <property type="match status" value="1"/>
</dbReference>
<reference evidence="2" key="1">
    <citation type="submission" date="2016-10" db="EMBL/GenBank/DDBJ databases">
        <authorList>
            <person name="Varghese N."/>
            <person name="Submissions S."/>
        </authorList>
    </citation>
    <scope>NUCLEOTIDE SEQUENCE [LARGE SCALE GENOMIC DNA]</scope>
    <source>
        <strain evidence="2">BL36</strain>
    </source>
</reference>
<sequence length="137" mass="15876">MNWQAWKGRSEDHLRAAQTLAAAGHSSAAYYLAGLAVECALKARIARSFRSGTWPLRQFVNDIHTHDLSKLVILADLRDQRQIDEKRDPSFLDAWDIVAKWTIESRYAEWSDEEASDMPDAVVRRRSGVMPWIRRHW</sequence>
<dbReference type="EMBL" id="FOTK01000006">
    <property type="protein sequence ID" value="SFL51067.1"/>
    <property type="molecule type" value="Genomic_DNA"/>
</dbReference>
<gene>
    <name evidence="1" type="ORF">SAMN05192568_100616</name>
</gene>
<name>A0A1I4IAF8_9HYPH</name>
<organism evidence="1 2">
    <name type="scientific">Methylobacterium pseudosasicola</name>
    <dbReference type="NCBI Taxonomy" id="582667"/>
    <lineage>
        <taxon>Bacteria</taxon>
        <taxon>Pseudomonadati</taxon>
        <taxon>Pseudomonadota</taxon>
        <taxon>Alphaproteobacteria</taxon>
        <taxon>Hyphomicrobiales</taxon>
        <taxon>Methylobacteriaceae</taxon>
        <taxon>Methylobacterium</taxon>
    </lineage>
</organism>
<accession>A0A1I4IAF8</accession>
<dbReference type="AlphaFoldDB" id="A0A1I4IAF8"/>
<keyword evidence="2" id="KW-1185">Reference proteome</keyword>
<dbReference type="OrthoDB" id="1493607at2"/>
<dbReference type="STRING" id="582667.SAMN05192568_100616"/>
<protein>
    <submittedName>
        <fullName evidence="1">HEPN domain-containing protein</fullName>
    </submittedName>
</protein>
<evidence type="ECO:0000313" key="1">
    <source>
        <dbReference type="EMBL" id="SFL51067.1"/>
    </source>
</evidence>
<dbReference type="Gene3D" id="1.20.120.330">
    <property type="entry name" value="Nucleotidyltransferases domain 2"/>
    <property type="match status" value="1"/>
</dbReference>
<dbReference type="RefSeq" id="WP_092038762.1">
    <property type="nucleotide sequence ID" value="NZ_FOTK01000006.1"/>
</dbReference>
<evidence type="ECO:0000313" key="2">
    <source>
        <dbReference type="Proteomes" id="UP000199048"/>
    </source>
</evidence>
<dbReference type="Proteomes" id="UP000199048">
    <property type="component" value="Unassembled WGS sequence"/>
</dbReference>
<proteinExistence type="predicted"/>